<dbReference type="PROSITE" id="PS50801">
    <property type="entry name" value="STAS"/>
    <property type="match status" value="1"/>
</dbReference>
<evidence type="ECO:0000313" key="8">
    <source>
        <dbReference type="EMBL" id="KAL0636779.1"/>
    </source>
</evidence>
<feature type="domain" description="STAS" evidence="7">
    <location>
        <begin position="541"/>
        <end position="668"/>
    </location>
</feature>
<reference evidence="8 9" key="1">
    <citation type="submission" date="2024-02" db="EMBL/GenBank/DDBJ databases">
        <title>Discinaceae phylogenomics.</title>
        <authorList>
            <person name="Dirks A.C."/>
            <person name="James T.Y."/>
        </authorList>
    </citation>
    <scope>NUCLEOTIDE SEQUENCE [LARGE SCALE GENOMIC DNA]</scope>
    <source>
        <strain evidence="8 9">ACD0624</strain>
    </source>
</reference>
<keyword evidence="4 6" id="KW-0472">Membrane</keyword>
<name>A0ABR3GLJ1_9PEZI</name>
<dbReference type="InterPro" id="IPR036513">
    <property type="entry name" value="STAS_dom_sf"/>
</dbReference>
<feature type="compositionally biased region" description="Low complexity" evidence="5">
    <location>
        <begin position="686"/>
        <end position="699"/>
    </location>
</feature>
<feature type="transmembrane region" description="Helical" evidence="6">
    <location>
        <begin position="245"/>
        <end position="262"/>
    </location>
</feature>
<dbReference type="SUPFAM" id="SSF52091">
    <property type="entry name" value="SpoIIaa-like"/>
    <property type="match status" value="1"/>
</dbReference>
<dbReference type="EMBL" id="JBBBZM010000044">
    <property type="protein sequence ID" value="KAL0636779.1"/>
    <property type="molecule type" value="Genomic_DNA"/>
</dbReference>
<accession>A0ABR3GLJ1</accession>
<dbReference type="InterPro" id="IPR001902">
    <property type="entry name" value="SLC26A/SulP_fam"/>
</dbReference>
<dbReference type="PANTHER" id="PTHR11814">
    <property type="entry name" value="SULFATE TRANSPORTER"/>
    <property type="match status" value="1"/>
</dbReference>
<evidence type="ECO:0000256" key="1">
    <source>
        <dbReference type="ARBA" id="ARBA00004141"/>
    </source>
</evidence>
<comment type="caution">
    <text evidence="8">The sequence shown here is derived from an EMBL/GenBank/DDBJ whole genome shotgun (WGS) entry which is preliminary data.</text>
</comment>
<organism evidence="8 9">
    <name type="scientific">Discina gigas</name>
    <dbReference type="NCBI Taxonomy" id="1032678"/>
    <lineage>
        <taxon>Eukaryota</taxon>
        <taxon>Fungi</taxon>
        <taxon>Dikarya</taxon>
        <taxon>Ascomycota</taxon>
        <taxon>Pezizomycotina</taxon>
        <taxon>Pezizomycetes</taxon>
        <taxon>Pezizales</taxon>
        <taxon>Discinaceae</taxon>
        <taxon>Discina</taxon>
    </lineage>
</organism>
<dbReference type="CDD" id="cd07042">
    <property type="entry name" value="STAS_SulP_like_sulfate_transporter"/>
    <property type="match status" value="1"/>
</dbReference>
<evidence type="ECO:0000256" key="4">
    <source>
        <dbReference type="ARBA" id="ARBA00023136"/>
    </source>
</evidence>
<keyword evidence="9" id="KW-1185">Reference proteome</keyword>
<feature type="transmembrane region" description="Helical" evidence="6">
    <location>
        <begin position="110"/>
        <end position="127"/>
    </location>
</feature>
<feature type="transmembrane region" description="Helical" evidence="6">
    <location>
        <begin position="371"/>
        <end position="390"/>
    </location>
</feature>
<feature type="transmembrane region" description="Helical" evidence="6">
    <location>
        <begin position="194"/>
        <end position="215"/>
    </location>
</feature>
<keyword evidence="3 6" id="KW-1133">Transmembrane helix</keyword>
<dbReference type="Gene3D" id="3.30.750.24">
    <property type="entry name" value="STAS domain"/>
    <property type="match status" value="1"/>
</dbReference>
<evidence type="ECO:0000259" key="7">
    <source>
        <dbReference type="PROSITE" id="PS50801"/>
    </source>
</evidence>
<evidence type="ECO:0000256" key="2">
    <source>
        <dbReference type="ARBA" id="ARBA00022692"/>
    </source>
</evidence>
<feature type="transmembrane region" description="Helical" evidence="6">
    <location>
        <begin position="402"/>
        <end position="421"/>
    </location>
</feature>
<dbReference type="InterPro" id="IPR002645">
    <property type="entry name" value="STAS_dom"/>
</dbReference>
<comment type="subcellular location">
    <subcellularLocation>
        <location evidence="1">Membrane</location>
        <topology evidence="1">Multi-pass membrane protein</topology>
    </subcellularLocation>
</comment>
<evidence type="ECO:0000256" key="5">
    <source>
        <dbReference type="SAM" id="MobiDB-lite"/>
    </source>
</evidence>
<feature type="transmembrane region" description="Helical" evidence="6">
    <location>
        <begin position="166"/>
        <end position="187"/>
    </location>
</feature>
<protein>
    <submittedName>
        <fullName evidence="8">Sulfate permease 2</fullName>
    </submittedName>
</protein>
<feature type="transmembrane region" description="Helical" evidence="6">
    <location>
        <begin position="276"/>
        <end position="298"/>
    </location>
</feature>
<keyword evidence="2 6" id="KW-0812">Transmembrane</keyword>
<dbReference type="NCBIfam" id="TIGR00815">
    <property type="entry name" value="sulP"/>
    <property type="match status" value="1"/>
</dbReference>
<sequence>MSKHDDKIIVSDEKHAEAYNYDARANPQLADAGDFNDRTISVRDWVSSTFDDVPGQMLYYVKSLFPIATWIYRYNLTWFTGDVIAGLTVGAVVVPQSMSYALLAFMGPEYGLYSSFVGVFIYCFFATSKDVTIGPVAVMTLEVAKVITHVREIHGDTYSAPEIGSALALMCGAISIGIGLLRIGFILEFIPAPAVAGFVTGSAFTIATTQIPALIGVQKLFNTRDASYMVIINTLKHLPDAKLDAAFGFTALFALYFIRWALKKLTKRYPQHKRKFFFINVTRNGFVVIIVTLAAFLLTRNDPKGKARITILKDVPRGFRHVGPLRIDTPLVKAIMPHIPVATIILLLEHISIGKAFGRINDYKINPNQEVIAIGATNIIGTFFGAYPATGSFSRTALKSKSGVRTPAAGIITGLVVILALYALTEAFYYIPMAGLAAVIIHAVTDLMSHPRQLVVFWRVQPIEALIFLAAVFIIIFTNIENGIYVATGCSLGLLLWRIARPRGHLLGRLQVSDGRNTKDVWVPIDRRTINPDVKIENPPPGVVVFRPSESFTYPNASSQVDFIVDEVRRITKNGKHNAYPTLGDRPWNDPGPRSGVKAAEAALHDKRPVMRAVVIDFSAVATIDSTGIQSLVDARHQINKYADREVEFHFANIISPWVRRGLLAGGFGFGVPLRDFAEVAPVVEGNSSYSGSSSQQNNAETNDIKHRVKNYLTNTDYRDKRFKTQDEYDLNQAEKGGDGEDRWSAVVSNDTPFFHLDIPDLSLLPPDSLKKINADDSS</sequence>
<dbReference type="Pfam" id="PF01740">
    <property type="entry name" value="STAS"/>
    <property type="match status" value="1"/>
</dbReference>
<feature type="transmembrane region" description="Helical" evidence="6">
    <location>
        <begin position="456"/>
        <end position="477"/>
    </location>
</feature>
<proteinExistence type="predicted"/>
<dbReference type="Proteomes" id="UP001447188">
    <property type="component" value="Unassembled WGS sequence"/>
</dbReference>
<dbReference type="PROSITE" id="PS01130">
    <property type="entry name" value="SLC26A"/>
    <property type="match status" value="1"/>
</dbReference>
<evidence type="ECO:0000256" key="3">
    <source>
        <dbReference type="ARBA" id="ARBA00022989"/>
    </source>
</evidence>
<evidence type="ECO:0000256" key="6">
    <source>
        <dbReference type="SAM" id="Phobius"/>
    </source>
</evidence>
<feature type="transmembrane region" description="Helical" evidence="6">
    <location>
        <begin position="427"/>
        <end position="444"/>
    </location>
</feature>
<gene>
    <name evidence="8" type="primary">SUL2</name>
    <name evidence="8" type="ORF">Q9L58_004262</name>
</gene>
<feature type="region of interest" description="Disordered" evidence="5">
    <location>
        <begin position="686"/>
        <end position="705"/>
    </location>
</feature>
<feature type="transmembrane region" description="Helical" evidence="6">
    <location>
        <begin position="483"/>
        <end position="500"/>
    </location>
</feature>
<dbReference type="InterPro" id="IPR011547">
    <property type="entry name" value="SLC26A/SulP_dom"/>
</dbReference>
<dbReference type="InterPro" id="IPR018045">
    <property type="entry name" value="S04_transporter_CS"/>
</dbReference>
<evidence type="ECO:0000313" key="9">
    <source>
        <dbReference type="Proteomes" id="UP001447188"/>
    </source>
</evidence>
<dbReference type="Pfam" id="PF00916">
    <property type="entry name" value="Sulfate_transp"/>
    <property type="match status" value="1"/>
</dbReference>